<dbReference type="OrthoDB" id="5117757at2"/>
<evidence type="ECO:0000313" key="3">
    <source>
        <dbReference type="Proteomes" id="UP000226079"/>
    </source>
</evidence>
<dbReference type="RefSeq" id="WP_098460325.1">
    <property type="nucleotide sequence ID" value="NZ_PDJC01000001.1"/>
</dbReference>
<keyword evidence="3" id="KW-1185">Reference proteome</keyword>
<sequence>MNDSELREQLRAADPANELTPLAPDQLDRLMEDTMAQSSPTSGSRWRILVAAAAVLAVGGGAWLFGSLPGTQQQAPATPAAAIRLTAGSAMAKCIPPQAATLAAEADYAFAGTVTAVSDGVVTFQVSKTYRGAPAERVEIAVAGHSESLMGGASPTVGGQYLIAATHGAAMGCGYSGTADTPGLAELFAQAF</sequence>
<dbReference type="AlphaFoldDB" id="A0A2A9CQW6"/>
<comment type="caution">
    <text evidence="2">The sequence shown here is derived from an EMBL/GenBank/DDBJ whole genome shotgun (WGS) entry which is preliminary data.</text>
</comment>
<dbReference type="Proteomes" id="UP000226079">
    <property type="component" value="Unassembled WGS sequence"/>
</dbReference>
<accession>A0A2A9CQW6</accession>
<feature type="region of interest" description="Disordered" evidence="1">
    <location>
        <begin position="1"/>
        <end position="23"/>
    </location>
</feature>
<protein>
    <submittedName>
        <fullName evidence="2">Uncharacterized protein</fullName>
    </submittedName>
</protein>
<dbReference type="EMBL" id="PDJC01000001">
    <property type="protein sequence ID" value="PFG16824.1"/>
    <property type="molecule type" value="Genomic_DNA"/>
</dbReference>
<gene>
    <name evidence="2" type="ORF">ATK74_1377</name>
</gene>
<proteinExistence type="predicted"/>
<reference evidence="2 3" key="1">
    <citation type="submission" date="2017-10" db="EMBL/GenBank/DDBJ databases">
        <title>Sequencing the genomes of 1000 actinobacteria strains.</title>
        <authorList>
            <person name="Klenk H.-P."/>
        </authorList>
    </citation>
    <scope>NUCLEOTIDE SEQUENCE [LARGE SCALE GENOMIC DNA]</scope>
    <source>
        <strain evidence="2 3">DSM 15597</strain>
    </source>
</reference>
<organism evidence="2 3">
    <name type="scientific">Propionicimonas paludicola</name>
    <dbReference type="NCBI Taxonomy" id="185243"/>
    <lineage>
        <taxon>Bacteria</taxon>
        <taxon>Bacillati</taxon>
        <taxon>Actinomycetota</taxon>
        <taxon>Actinomycetes</taxon>
        <taxon>Propionibacteriales</taxon>
        <taxon>Nocardioidaceae</taxon>
        <taxon>Propionicimonas</taxon>
    </lineage>
</organism>
<feature type="compositionally biased region" description="Basic and acidic residues" evidence="1">
    <location>
        <begin position="1"/>
        <end position="11"/>
    </location>
</feature>
<evidence type="ECO:0000256" key="1">
    <source>
        <dbReference type="SAM" id="MobiDB-lite"/>
    </source>
</evidence>
<evidence type="ECO:0000313" key="2">
    <source>
        <dbReference type="EMBL" id="PFG16824.1"/>
    </source>
</evidence>
<name>A0A2A9CQW6_9ACTN</name>